<comment type="caution">
    <text evidence="2">The sequence shown here is derived from an EMBL/GenBank/DDBJ whole genome shotgun (WGS) entry which is preliminary data.</text>
</comment>
<proteinExistence type="predicted"/>
<name>A0A3N2D8M1_9MICO</name>
<evidence type="ECO:0000256" key="1">
    <source>
        <dbReference type="SAM" id="MobiDB-lite"/>
    </source>
</evidence>
<protein>
    <submittedName>
        <fullName evidence="2">Uncharacterized protein</fullName>
    </submittedName>
</protein>
<organism evidence="2 3">
    <name type="scientific">Salana multivorans</name>
    <dbReference type="NCBI Taxonomy" id="120377"/>
    <lineage>
        <taxon>Bacteria</taxon>
        <taxon>Bacillati</taxon>
        <taxon>Actinomycetota</taxon>
        <taxon>Actinomycetes</taxon>
        <taxon>Micrococcales</taxon>
        <taxon>Beutenbergiaceae</taxon>
        <taxon>Salana</taxon>
    </lineage>
</organism>
<accession>A0A3N2D8M1</accession>
<dbReference type="AlphaFoldDB" id="A0A3N2D8M1"/>
<gene>
    <name evidence="2" type="ORF">EDD28_0626</name>
</gene>
<keyword evidence="3" id="KW-1185">Reference proteome</keyword>
<reference evidence="2 3" key="1">
    <citation type="submission" date="2018-11" db="EMBL/GenBank/DDBJ databases">
        <title>Sequencing the genomes of 1000 actinobacteria strains.</title>
        <authorList>
            <person name="Klenk H.-P."/>
        </authorList>
    </citation>
    <scope>NUCLEOTIDE SEQUENCE [LARGE SCALE GENOMIC DNA]</scope>
    <source>
        <strain evidence="2 3">DSM 13521</strain>
    </source>
</reference>
<feature type="region of interest" description="Disordered" evidence="1">
    <location>
        <begin position="132"/>
        <end position="156"/>
    </location>
</feature>
<sequence length="156" mass="16404">MFTTVTPERVTQLVGRLDDLVARFDSQLAALAPVRVQQGSGVWSEFSPAASFGWNVSAAVGSAILDVEASREQVRTLAENLRLTLSSVLATDESVQESFAAIQARLDAPPTTTVLECTANDLLGTYDAPTAQVPGSAAEAPEVVRVPEADTDEGEG</sequence>
<evidence type="ECO:0000313" key="2">
    <source>
        <dbReference type="EMBL" id="ROR96052.1"/>
    </source>
</evidence>
<dbReference type="Proteomes" id="UP000275356">
    <property type="component" value="Unassembled WGS sequence"/>
</dbReference>
<evidence type="ECO:0000313" key="3">
    <source>
        <dbReference type="Proteomes" id="UP000275356"/>
    </source>
</evidence>
<dbReference type="EMBL" id="RKHQ01000001">
    <property type="protein sequence ID" value="ROR96052.1"/>
    <property type="molecule type" value="Genomic_DNA"/>
</dbReference>